<dbReference type="OrthoDB" id="9810447at2"/>
<comment type="catalytic activity">
    <reaction evidence="1">
        <text>ATP + protein L-histidine = ADP + protein N-phospho-L-histidine.</text>
        <dbReference type="EC" id="2.7.13.3"/>
    </reaction>
</comment>
<protein>
    <recommendedName>
        <fullName evidence="2">histidine kinase</fullName>
        <ecNumber evidence="2">2.7.13.3</ecNumber>
    </recommendedName>
</protein>
<dbReference type="RefSeq" id="WP_002694528.1">
    <property type="nucleotide sequence ID" value="NZ_AAWS01000005.1"/>
</dbReference>
<sequence>MKEYSILVIDDQYNNLKTITAYFDASLEPYAILGATSGMMGYQLALDKRPDLIIMDWEMPEMSGIEAVKKLKASPVTKDIPIIMATGVMTHPDDLRTALEAGAIDYVRKPIDKVELLARTRSAIALSESYQQIKLLSDFKQAMTHMLVHDLKNSLGVVMNLSEKPKVIEAGRQMTHLVMNLLDVQKFEDANIEVQSVPYPFVQVLAQAVSQVDYLRMQKNIALDYDNHLKALVLIDEGLILRVLVNLLHNAIKFSPQNSTISIKAEAVKSEWLKVQITDQGTGIATSHIEKIFDKYYQVEVKNQEQIQSTGLGLTFCKFAIEAHGGEIGVESREGEGSTFWLTLPMSFRASAATVGGVLETANLGNDIMLTVDDQQALATFRADIVVLKFYEASKLKRLLNNIPAQSASVERWKEAIQQAVLNSNRTQFEYLKSLLIG</sequence>
<dbReference type="PRINTS" id="PR00344">
    <property type="entry name" value="BCTRLSENSOR"/>
</dbReference>
<evidence type="ECO:0000259" key="7">
    <source>
        <dbReference type="PROSITE" id="PS50109"/>
    </source>
</evidence>
<dbReference type="AlphaFoldDB" id="A1ZFP8"/>
<gene>
    <name evidence="9" type="ORF">M23134_01146</name>
</gene>
<dbReference type="SUPFAM" id="SSF52172">
    <property type="entry name" value="CheY-like"/>
    <property type="match status" value="1"/>
</dbReference>
<dbReference type="SMART" id="SM00387">
    <property type="entry name" value="HATPase_c"/>
    <property type="match status" value="1"/>
</dbReference>
<proteinExistence type="predicted"/>
<dbReference type="InterPro" id="IPR005467">
    <property type="entry name" value="His_kinase_dom"/>
</dbReference>
<evidence type="ECO:0000259" key="8">
    <source>
        <dbReference type="PROSITE" id="PS50110"/>
    </source>
</evidence>
<reference evidence="9 10" key="1">
    <citation type="submission" date="2007-01" db="EMBL/GenBank/DDBJ databases">
        <authorList>
            <person name="Haygood M."/>
            <person name="Podell S."/>
            <person name="Anderson C."/>
            <person name="Hopkinson B."/>
            <person name="Roe K."/>
            <person name="Barbeau K."/>
            <person name="Gaasterland T."/>
            <person name="Ferriera S."/>
            <person name="Johnson J."/>
            <person name="Kravitz S."/>
            <person name="Beeson K."/>
            <person name="Sutton G."/>
            <person name="Rogers Y.-H."/>
            <person name="Friedman R."/>
            <person name="Frazier M."/>
            <person name="Venter J.C."/>
        </authorList>
    </citation>
    <scope>NUCLEOTIDE SEQUENCE [LARGE SCALE GENOMIC DNA]</scope>
    <source>
        <strain evidence="9 10">ATCC 23134</strain>
    </source>
</reference>
<evidence type="ECO:0000256" key="4">
    <source>
        <dbReference type="ARBA" id="ARBA00022679"/>
    </source>
</evidence>
<feature type="modified residue" description="4-aspartylphosphate" evidence="6">
    <location>
        <position position="56"/>
    </location>
</feature>
<dbReference type="Gene3D" id="3.40.50.2300">
    <property type="match status" value="1"/>
</dbReference>
<accession>A1ZFP8</accession>
<dbReference type="SMART" id="SM00448">
    <property type="entry name" value="REC"/>
    <property type="match status" value="1"/>
</dbReference>
<dbReference type="EMBL" id="AAWS01000005">
    <property type="protein sequence ID" value="EAY30822.1"/>
    <property type="molecule type" value="Genomic_DNA"/>
</dbReference>
<dbReference type="Pfam" id="PF00072">
    <property type="entry name" value="Response_reg"/>
    <property type="match status" value="1"/>
</dbReference>
<evidence type="ECO:0000256" key="6">
    <source>
        <dbReference type="PROSITE-ProRule" id="PRU00169"/>
    </source>
</evidence>
<dbReference type="SUPFAM" id="SSF55874">
    <property type="entry name" value="ATPase domain of HSP90 chaperone/DNA topoisomerase II/histidine kinase"/>
    <property type="match status" value="1"/>
</dbReference>
<dbReference type="InterPro" id="IPR001789">
    <property type="entry name" value="Sig_transdc_resp-reg_receiver"/>
</dbReference>
<comment type="caution">
    <text evidence="9">The sequence shown here is derived from an EMBL/GenBank/DDBJ whole genome shotgun (WGS) entry which is preliminary data.</text>
</comment>
<dbReference type="Pfam" id="PF02518">
    <property type="entry name" value="HATPase_c"/>
    <property type="match status" value="1"/>
</dbReference>
<dbReference type="PANTHER" id="PTHR43547">
    <property type="entry name" value="TWO-COMPONENT HISTIDINE KINASE"/>
    <property type="match status" value="1"/>
</dbReference>
<dbReference type="InterPro" id="IPR004358">
    <property type="entry name" value="Sig_transdc_His_kin-like_C"/>
</dbReference>
<feature type="domain" description="Histidine kinase" evidence="7">
    <location>
        <begin position="172"/>
        <end position="348"/>
    </location>
</feature>
<dbReference type="InterPro" id="IPR003594">
    <property type="entry name" value="HATPase_dom"/>
</dbReference>
<feature type="domain" description="Response regulatory" evidence="8">
    <location>
        <begin position="5"/>
        <end position="124"/>
    </location>
</feature>
<dbReference type="GO" id="GO:0000155">
    <property type="term" value="F:phosphorelay sensor kinase activity"/>
    <property type="evidence" value="ECO:0007669"/>
    <property type="project" value="TreeGrafter"/>
</dbReference>
<dbReference type="FunFam" id="3.30.565.10:FF:000006">
    <property type="entry name" value="Sensor histidine kinase WalK"/>
    <property type="match status" value="1"/>
</dbReference>
<evidence type="ECO:0000256" key="1">
    <source>
        <dbReference type="ARBA" id="ARBA00000085"/>
    </source>
</evidence>
<keyword evidence="4" id="KW-0808">Transferase</keyword>
<evidence type="ECO:0000256" key="5">
    <source>
        <dbReference type="ARBA" id="ARBA00022777"/>
    </source>
</evidence>
<dbReference type="PANTHER" id="PTHR43547:SF2">
    <property type="entry name" value="HYBRID SIGNAL TRANSDUCTION HISTIDINE KINASE C"/>
    <property type="match status" value="1"/>
</dbReference>
<dbReference type="PROSITE" id="PS50110">
    <property type="entry name" value="RESPONSE_REGULATORY"/>
    <property type="match status" value="1"/>
</dbReference>
<dbReference type="EC" id="2.7.13.3" evidence="2"/>
<dbReference type="Gene3D" id="3.30.565.10">
    <property type="entry name" value="Histidine kinase-like ATPase, C-terminal domain"/>
    <property type="match status" value="1"/>
</dbReference>
<dbReference type="InterPro" id="IPR011006">
    <property type="entry name" value="CheY-like_superfamily"/>
</dbReference>
<name>A1ZFP8_MICM2</name>
<evidence type="ECO:0000256" key="2">
    <source>
        <dbReference type="ARBA" id="ARBA00012438"/>
    </source>
</evidence>
<evidence type="ECO:0000256" key="3">
    <source>
        <dbReference type="ARBA" id="ARBA00022553"/>
    </source>
</evidence>
<keyword evidence="10" id="KW-1185">Reference proteome</keyword>
<evidence type="ECO:0000313" key="10">
    <source>
        <dbReference type="Proteomes" id="UP000004095"/>
    </source>
</evidence>
<keyword evidence="3 6" id="KW-0597">Phosphoprotein</keyword>
<dbReference type="InterPro" id="IPR036890">
    <property type="entry name" value="HATPase_C_sf"/>
</dbReference>
<dbReference type="PROSITE" id="PS50109">
    <property type="entry name" value="HIS_KIN"/>
    <property type="match status" value="1"/>
</dbReference>
<dbReference type="Proteomes" id="UP000004095">
    <property type="component" value="Unassembled WGS sequence"/>
</dbReference>
<evidence type="ECO:0000313" key="9">
    <source>
        <dbReference type="EMBL" id="EAY30822.1"/>
    </source>
</evidence>
<organism evidence="9 10">
    <name type="scientific">Microscilla marina ATCC 23134</name>
    <dbReference type="NCBI Taxonomy" id="313606"/>
    <lineage>
        <taxon>Bacteria</taxon>
        <taxon>Pseudomonadati</taxon>
        <taxon>Bacteroidota</taxon>
        <taxon>Cytophagia</taxon>
        <taxon>Cytophagales</taxon>
        <taxon>Microscillaceae</taxon>
        <taxon>Microscilla</taxon>
    </lineage>
</organism>
<dbReference type="eggNOG" id="COG2205">
    <property type="taxonomic scope" value="Bacteria"/>
</dbReference>
<keyword evidence="5" id="KW-0418">Kinase</keyword>